<protein>
    <submittedName>
        <fullName evidence="1">Ankyrin-2</fullName>
    </submittedName>
</protein>
<organism evidence="1 2">
    <name type="scientific">Elysia marginata</name>
    <dbReference type="NCBI Taxonomy" id="1093978"/>
    <lineage>
        <taxon>Eukaryota</taxon>
        <taxon>Metazoa</taxon>
        <taxon>Spiralia</taxon>
        <taxon>Lophotrochozoa</taxon>
        <taxon>Mollusca</taxon>
        <taxon>Gastropoda</taxon>
        <taxon>Heterobranchia</taxon>
        <taxon>Euthyneura</taxon>
        <taxon>Panpulmonata</taxon>
        <taxon>Sacoglossa</taxon>
        <taxon>Placobranchoidea</taxon>
        <taxon>Plakobranchidae</taxon>
        <taxon>Elysia</taxon>
    </lineage>
</organism>
<proteinExistence type="predicted"/>
<dbReference type="AlphaFoldDB" id="A0AAV4GP47"/>
<reference evidence="1 2" key="1">
    <citation type="journal article" date="2021" name="Elife">
        <title>Chloroplast acquisition without the gene transfer in kleptoplastic sea slugs, Plakobranchus ocellatus.</title>
        <authorList>
            <person name="Maeda T."/>
            <person name="Takahashi S."/>
            <person name="Yoshida T."/>
            <person name="Shimamura S."/>
            <person name="Takaki Y."/>
            <person name="Nagai Y."/>
            <person name="Toyoda A."/>
            <person name="Suzuki Y."/>
            <person name="Arimoto A."/>
            <person name="Ishii H."/>
            <person name="Satoh N."/>
            <person name="Nishiyama T."/>
            <person name="Hasebe M."/>
            <person name="Maruyama T."/>
            <person name="Minagawa J."/>
            <person name="Obokata J."/>
            <person name="Shigenobu S."/>
        </authorList>
    </citation>
    <scope>NUCLEOTIDE SEQUENCE [LARGE SCALE GENOMIC DNA]</scope>
</reference>
<evidence type="ECO:0000313" key="2">
    <source>
        <dbReference type="Proteomes" id="UP000762676"/>
    </source>
</evidence>
<sequence>MTRLSWVIPPAGRAFVGEVLPELRVQSDPGVTEVIHLIAQGAVLSGSTEQRLTATGDSKPSIATFSDIAISPAGLYLLQVKGLSTDITLASPIPTEVRK</sequence>
<dbReference type="EMBL" id="BMAT01005069">
    <property type="protein sequence ID" value="GFR87119.1"/>
    <property type="molecule type" value="Genomic_DNA"/>
</dbReference>
<gene>
    <name evidence="1" type="ORF">ElyMa_002485500</name>
</gene>
<comment type="caution">
    <text evidence="1">The sequence shown here is derived from an EMBL/GenBank/DDBJ whole genome shotgun (WGS) entry which is preliminary data.</text>
</comment>
<accession>A0AAV4GP47</accession>
<name>A0AAV4GP47_9GAST</name>
<dbReference type="Proteomes" id="UP000762676">
    <property type="component" value="Unassembled WGS sequence"/>
</dbReference>
<keyword evidence="2" id="KW-1185">Reference proteome</keyword>
<evidence type="ECO:0000313" key="1">
    <source>
        <dbReference type="EMBL" id="GFR87119.1"/>
    </source>
</evidence>